<dbReference type="PANTHER" id="PTHR46268">
    <property type="entry name" value="STRESS RESPONSE PROTEIN NHAX"/>
    <property type="match status" value="1"/>
</dbReference>
<dbReference type="InterPro" id="IPR006016">
    <property type="entry name" value="UspA"/>
</dbReference>
<proteinExistence type="inferred from homology"/>
<dbReference type="PANTHER" id="PTHR46268:SF15">
    <property type="entry name" value="UNIVERSAL STRESS PROTEIN HP_0031"/>
    <property type="match status" value="1"/>
</dbReference>
<organism evidence="3 4">
    <name type="scientific">Pseudaminobacter soli</name>
    <name type="common">ex Li et al. 2025</name>
    <dbReference type="NCBI Taxonomy" id="1295366"/>
    <lineage>
        <taxon>Bacteria</taxon>
        <taxon>Pseudomonadati</taxon>
        <taxon>Pseudomonadota</taxon>
        <taxon>Alphaproteobacteria</taxon>
        <taxon>Hyphomicrobiales</taxon>
        <taxon>Phyllobacteriaceae</taxon>
        <taxon>Pseudaminobacter</taxon>
    </lineage>
</organism>
<dbReference type="Gene3D" id="3.40.50.12370">
    <property type="match status" value="1"/>
</dbReference>
<dbReference type="AlphaFoldDB" id="A0A2P7SNN0"/>
<gene>
    <name evidence="3" type="ORF">C7I85_02605</name>
</gene>
<comment type="caution">
    <text evidence="3">The sequence shown here is derived from an EMBL/GenBank/DDBJ whole genome shotgun (WGS) entry which is preliminary data.</text>
</comment>
<dbReference type="PRINTS" id="PR01438">
    <property type="entry name" value="UNVRSLSTRESS"/>
</dbReference>
<comment type="similarity">
    <text evidence="1">Belongs to the universal stress protein A family.</text>
</comment>
<evidence type="ECO:0000313" key="4">
    <source>
        <dbReference type="Proteomes" id="UP000240653"/>
    </source>
</evidence>
<protein>
    <submittedName>
        <fullName evidence="3">Universal stress protein</fullName>
    </submittedName>
</protein>
<keyword evidence="4" id="KW-1185">Reference proteome</keyword>
<accession>A0A2P7SNN0</accession>
<dbReference type="InterPro" id="IPR006015">
    <property type="entry name" value="Universal_stress_UspA"/>
</dbReference>
<reference evidence="3 4" key="1">
    <citation type="submission" date="2018-03" db="EMBL/GenBank/DDBJ databases">
        <title>The draft genome of Mesorhizobium soli JCM 19897.</title>
        <authorList>
            <person name="Li L."/>
            <person name="Liu L."/>
            <person name="Liang L."/>
            <person name="Wang T."/>
            <person name="Zhang X."/>
        </authorList>
    </citation>
    <scope>NUCLEOTIDE SEQUENCE [LARGE SCALE GENOMIC DNA]</scope>
    <source>
        <strain evidence="3 4">JCM 19897</strain>
    </source>
</reference>
<evidence type="ECO:0000256" key="1">
    <source>
        <dbReference type="ARBA" id="ARBA00008791"/>
    </source>
</evidence>
<sequence length="280" mass="30089">MSFKTIVAIIQSKDDAERVLDCALPLAARYDSHLIGVHAEALPVAYTSAVGFPDTEFLQTTAELNKERADALQAMFRGRLRGAGLSFEWRSLESFSGDSAHSGISSARCADLVIAAQRNPHAESTATADVDALLFESGRPVLIVPHAGPAHDGSFRRVLLAWNGSREAARAAFDALPLMLEAEHTEVFVIDPPEDVEQDAEASGAEIATALSRHGVNVSVVAESSRGRSVDHILQARIAGTDTDLLVLGAYSHSWLRQLLFGGITRTVLQSMPVATFMSR</sequence>
<dbReference type="CDD" id="cd00293">
    <property type="entry name" value="USP-like"/>
    <property type="match status" value="1"/>
</dbReference>
<dbReference type="EMBL" id="PXYL01000001">
    <property type="protein sequence ID" value="PSJ64021.1"/>
    <property type="molecule type" value="Genomic_DNA"/>
</dbReference>
<dbReference type="SUPFAM" id="SSF52402">
    <property type="entry name" value="Adenine nucleotide alpha hydrolases-like"/>
    <property type="match status" value="2"/>
</dbReference>
<feature type="domain" description="UspA" evidence="2">
    <location>
        <begin position="155"/>
        <end position="276"/>
    </location>
</feature>
<name>A0A2P7SNN0_9HYPH</name>
<evidence type="ECO:0000313" key="3">
    <source>
        <dbReference type="EMBL" id="PSJ64021.1"/>
    </source>
</evidence>
<dbReference type="OrthoDB" id="9804721at2"/>
<dbReference type="Pfam" id="PF00582">
    <property type="entry name" value="Usp"/>
    <property type="match status" value="1"/>
</dbReference>
<dbReference type="RefSeq" id="WP_106722378.1">
    <property type="nucleotide sequence ID" value="NZ_PXYL01000001.1"/>
</dbReference>
<evidence type="ECO:0000259" key="2">
    <source>
        <dbReference type="Pfam" id="PF00582"/>
    </source>
</evidence>
<dbReference type="Proteomes" id="UP000240653">
    <property type="component" value="Unassembled WGS sequence"/>
</dbReference>